<keyword evidence="3" id="KW-0489">Methyltransferase</keyword>
<dbReference type="GO" id="GO:0043819">
    <property type="term" value="F:precorrin-6A synthase (deacetylating) activity"/>
    <property type="evidence" value="ECO:0007669"/>
    <property type="project" value="InterPro"/>
</dbReference>
<dbReference type="NCBIfam" id="TIGR02434">
    <property type="entry name" value="CobF"/>
    <property type="match status" value="1"/>
</dbReference>
<dbReference type="GO" id="GO:0032259">
    <property type="term" value="P:methylation"/>
    <property type="evidence" value="ECO:0007669"/>
    <property type="project" value="UniProtKB-KW"/>
</dbReference>
<evidence type="ECO:0000313" key="7">
    <source>
        <dbReference type="EMBL" id="GAC57511.1"/>
    </source>
</evidence>
<sequence length="245" mass="26729">MIGIGPGNPRQITLEAIDAIAACDVFFLLDKGARVQQLSRARTELLAAYAPAGHRVVVIDDPPRDRDPDDYRAEVQRWHTARVDALETAIIESVDAGQSCAFLVWGDPALYDSTLRLVDQLVARGSVDLEVEVIPGVTSASALTAAHGIVAHGIGEPVLLTTGRRLVDAAVEEPANRIVMLDSHLTFTQTARSDDDVYWGANLGTPEQVLISGKVSDVADEIEQARARLRQQTGWVMDIYLLRRR</sequence>
<protein>
    <submittedName>
        <fullName evidence="7">Precorrin-6A synthase</fullName>
    </submittedName>
</protein>
<evidence type="ECO:0000256" key="5">
    <source>
        <dbReference type="ARBA" id="ARBA00022691"/>
    </source>
</evidence>
<keyword evidence="2" id="KW-0169">Cobalamin biosynthesis</keyword>
<dbReference type="Proteomes" id="UP000053405">
    <property type="component" value="Unassembled WGS sequence"/>
</dbReference>
<dbReference type="eggNOG" id="COG2243">
    <property type="taxonomic scope" value="Bacteria"/>
</dbReference>
<evidence type="ECO:0000256" key="4">
    <source>
        <dbReference type="ARBA" id="ARBA00022679"/>
    </source>
</evidence>
<keyword evidence="8" id="KW-1185">Reference proteome</keyword>
<evidence type="ECO:0000256" key="1">
    <source>
        <dbReference type="ARBA" id="ARBA00004953"/>
    </source>
</evidence>
<evidence type="ECO:0000259" key="6">
    <source>
        <dbReference type="Pfam" id="PF00590"/>
    </source>
</evidence>
<gene>
    <name evidence="7" type="primary">cobF</name>
    <name evidence="7" type="ORF">GOHSU_21_00030</name>
</gene>
<evidence type="ECO:0000313" key="8">
    <source>
        <dbReference type="Proteomes" id="UP000053405"/>
    </source>
</evidence>
<dbReference type="InterPro" id="IPR014776">
    <property type="entry name" value="4pyrrole_Mease_sub2"/>
</dbReference>
<dbReference type="SUPFAM" id="SSF53790">
    <property type="entry name" value="Tetrapyrrole methylase"/>
    <property type="match status" value="1"/>
</dbReference>
<dbReference type="GO" id="GO:0009236">
    <property type="term" value="P:cobalamin biosynthetic process"/>
    <property type="evidence" value="ECO:0007669"/>
    <property type="project" value="UniProtKB-KW"/>
</dbReference>
<dbReference type="CDD" id="cd11643">
    <property type="entry name" value="Precorrin-6A-synthase"/>
    <property type="match status" value="1"/>
</dbReference>
<dbReference type="PANTHER" id="PTHR43467">
    <property type="entry name" value="COBALT-PRECORRIN-2 C(20)-METHYLTRANSFERASE"/>
    <property type="match status" value="1"/>
</dbReference>
<proteinExistence type="predicted"/>
<reference evidence="7 8" key="1">
    <citation type="submission" date="2012-12" db="EMBL/GenBank/DDBJ databases">
        <title>Whole genome shotgun sequence of Gordonia hirsuta NBRC 16056.</title>
        <authorList>
            <person name="Isaki-Nakamura S."/>
            <person name="Hosoyama A."/>
            <person name="Tsuchikane K."/>
            <person name="Katsumata H."/>
            <person name="Baba S."/>
            <person name="Yamazaki S."/>
            <person name="Fujita N."/>
        </authorList>
    </citation>
    <scope>NUCLEOTIDE SEQUENCE [LARGE SCALE GENOMIC DNA]</scope>
    <source>
        <strain evidence="7 8">NBRC 16056</strain>
    </source>
</reference>
<comment type="caution">
    <text evidence="7">The sequence shown here is derived from an EMBL/GenBank/DDBJ whole genome shotgun (WGS) entry which is preliminary data.</text>
</comment>
<evidence type="ECO:0000256" key="2">
    <source>
        <dbReference type="ARBA" id="ARBA00022573"/>
    </source>
</evidence>
<feature type="domain" description="Tetrapyrrole methylase" evidence="6">
    <location>
        <begin position="2"/>
        <end position="218"/>
    </location>
</feature>
<dbReference type="PIRSF" id="PIRSF036525">
    <property type="entry name" value="CobF"/>
    <property type="match status" value="1"/>
</dbReference>
<dbReference type="STRING" id="1121927.GOHSU_21_00030"/>
<dbReference type="AlphaFoldDB" id="L7L9V9"/>
<dbReference type="PANTHER" id="PTHR43467:SF1">
    <property type="entry name" value="PRECORRIN-6A SYNTHASE [DEACETYLATING]"/>
    <property type="match status" value="1"/>
</dbReference>
<dbReference type="Pfam" id="PF00590">
    <property type="entry name" value="TP_methylase"/>
    <property type="match status" value="1"/>
</dbReference>
<name>L7L9V9_9ACTN</name>
<dbReference type="Gene3D" id="3.40.1010.10">
    <property type="entry name" value="Cobalt-precorrin-4 Transmethylase, Domain 1"/>
    <property type="match status" value="1"/>
</dbReference>
<dbReference type="Gene3D" id="3.30.950.10">
    <property type="entry name" value="Methyltransferase, Cobalt-precorrin-4 Transmethylase, Domain 2"/>
    <property type="match status" value="1"/>
</dbReference>
<dbReference type="InterPro" id="IPR012797">
    <property type="entry name" value="CobF"/>
</dbReference>
<comment type="pathway">
    <text evidence="1">Cofactor biosynthesis; adenosylcobalamin biosynthesis.</text>
</comment>
<dbReference type="EMBL" id="BANT01000021">
    <property type="protein sequence ID" value="GAC57511.1"/>
    <property type="molecule type" value="Genomic_DNA"/>
</dbReference>
<keyword evidence="5" id="KW-0949">S-adenosyl-L-methionine</keyword>
<dbReference type="InterPro" id="IPR000878">
    <property type="entry name" value="4pyrrol_Mease"/>
</dbReference>
<organism evidence="7 8">
    <name type="scientific">Gordonia hirsuta DSM 44140 = NBRC 16056</name>
    <dbReference type="NCBI Taxonomy" id="1121927"/>
    <lineage>
        <taxon>Bacteria</taxon>
        <taxon>Bacillati</taxon>
        <taxon>Actinomycetota</taxon>
        <taxon>Actinomycetes</taxon>
        <taxon>Mycobacteriales</taxon>
        <taxon>Gordoniaceae</taxon>
        <taxon>Gordonia</taxon>
    </lineage>
</organism>
<dbReference type="InterPro" id="IPR035996">
    <property type="entry name" value="4pyrrol_Methylase_sf"/>
</dbReference>
<dbReference type="RefSeq" id="WP_005939741.1">
    <property type="nucleotide sequence ID" value="NZ_ATVK01000011.1"/>
</dbReference>
<keyword evidence="4" id="KW-0808">Transferase</keyword>
<dbReference type="InterPro" id="IPR014777">
    <property type="entry name" value="4pyrrole_Mease_sub1"/>
</dbReference>
<accession>L7L9V9</accession>
<evidence type="ECO:0000256" key="3">
    <source>
        <dbReference type="ARBA" id="ARBA00022603"/>
    </source>
</evidence>